<keyword evidence="1" id="KW-1133">Transmembrane helix</keyword>
<gene>
    <name evidence="2" type="ORF">ACMD2_15884</name>
</gene>
<proteinExistence type="predicted"/>
<comment type="caution">
    <text evidence="2">The sequence shown here is derived from an EMBL/GenBank/DDBJ whole genome shotgun (WGS) entry which is preliminary data.</text>
</comment>
<dbReference type="AlphaFoldDB" id="A0A199V5Q2"/>
<feature type="transmembrane region" description="Helical" evidence="1">
    <location>
        <begin position="38"/>
        <end position="56"/>
    </location>
</feature>
<name>A0A199V5Q2_ANACO</name>
<evidence type="ECO:0000256" key="1">
    <source>
        <dbReference type="SAM" id="Phobius"/>
    </source>
</evidence>
<organism evidence="2 3">
    <name type="scientific">Ananas comosus</name>
    <name type="common">Pineapple</name>
    <name type="synonym">Ananas ananas</name>
    <dbReference type="NCBI Taxonomy" id="4615"/>
    <lineage>
        <taxon>Eukaryota</taxon>
        <taxon>Viridiplantae</taxon>
        <taxon>Streptophyta</taxon>
        <taxon>Embryophyta</taxon>
        <taxon>Tracheophyta</taxon>
        <taxon>Spermatophyta</taxon>
        <taxon>Magnoliopsida</taxon>
        <taxon>Liliopsida</taxon>
        <taxon>Poales</taxon>
        <taxon>Bromeliaceae</taxon>
        <taxon>Bromelioideae</taxon>
        <taxon>Ananas</taxon>
    </lineage>
</organism>
<accession>A0A199V5Q2</accession>
<reference evidence="2 3" key="1">
    <citation type="journal article" date="2016" name="DNA Res.">
        <title>The draft genome of MD-2 pineapple using hybrid error correction of long reads.</title>
        <authorList>
            <person name="Redwan R.M."/>
            <person name="Saidin A."/>
            <person name="Kumar S.V."/>
        </authorList>
    </citation>
    <scope>NUCLEOTIDE SEQUENCE [LARGE SCALE GENOMIC DNA]</scope>
    <source>
        <strain evidence="3">cv. MD2</strain>
        <tissue evidence="2">Leaf</tissue>
    </source>
</reference>
<evidence type="ECO:0000313" key="3">
    <source>
        <dbReference type="Proteomes" id="UP000092600"/>
    </source>
</evidence>
<evidence type="ECO:0000313" key="2">
    <source>
        <dbReference type="EMBL" id="OAY72328.1"/>
    </source>
</evidence>
<sequence>MVDCRVHDDKAKYRVANRVGNDVFTVLEDLYCFQEYLYYYYVIFNVFILPELLYAIQEVSLAHLGKNVVLWAS</sequence>
<protein>
    <submittedName>
        <fullName evidence="2">Uncharacterized protein</fullName>
    </submittedName>
</protein>
<dbReference type="EMBL" id="LSRQ01003143">
    <property type="protein sequence ID" value="OAY72328.1"/>
    <property type="molecule type" value="Genomic_DNA"/>
</dbReference>
<keyword evidence="1" id="KW-0812">Transmembrane</keyword>
<dbReference type="Proteomes" id="UP000092600">
    <property type="component" value="Unassembled WGS sequence"/>
</dbReference>
<keyword evidence="1" id="KW-0472">Membrane</keyword>